<organism evidence="9 10">
    <name type="scientific">Neolecta irregularis (strain DAH-3)</name>
    <dbReference type="NCBI Taxonomy" id="1198029"/>
    <lineage>
        <taxon>Eukaryota</taxon>
        <taxon>Fungi</taxon>
        <taxon>Dikarya</taxon>
        <taxon>Ascomycota</taxon>
        <taxon>Taphrinomycotina</taxon>
        <taxon>Neolectales</taxon>
        <taxon>Neolectaceae</taxon>
        <taxon>Neolecta</taxon>
    </lineage>
</organism>
<dbReference type="InterPro" id="IPR021110">
    <property type="entry name" value="DNA_rep_checkpnt_protein"/>
</dbReference>
<protein>
    <recommendedName>
        <fullName evidence="3 7">DNA replication regulator SLD2</fullName>
    </recommendedName>
</protein>
<dbReference type="PANTHER" id="PTHR28124:SF1">
    <property type="entry name" value="DNA REPLICATION REGULATOR SLD2"/>
    <property type="match status" value="1"/>
</dbReference>
<dbReference type="EMBL" id="LXFE01000275">
    <property type="protein sequence ID" value="OLL25950.1"/>
    <property type="molecule type" value="Genomic_DNA"/>
</dbReference>
<feature type="region of interest" description="Disordered" evidence="8">
    <location>
        <begin position="300"/>
        <end position="338"/>
    </location>
</feature>
<evidence type="ECO:0000256" key="6">
    <source>
        <dbReference type="ARBA" id="ARBA00023306"/>
    </source>
</evidence>
<dbReference type="OrthoDB" id="8775810at2759"/>
<dbReference type="OMA" id="WEHEFSH"/>
<feature type="region of interest" description="Disordered" evidence="8">
    <location>
        <begin position="243"/>
        <end position="278"/>
    </location>
</feature>
<proteinExistence type="inferred from homology"/>
<evidence type="ECO:0000256" key="7">
    <source>
        <dbReference type="RuleBase" id="RU367067"/>
    </source>
</evidence>
<name>A0A1U7LTF5_NEOID</name>
<feature type="compositionally biased region" description="Polar residues" evidence="8">
    <location>
        <begin position="176"/>
        <end position="185"/>
    </location>
</feature>
<evidence type="ECO:0000313" key="10">
    <source>
        <dbReference type="Proteomes" id="UP000186594"/>
    </source>
</evidence>
<comment type="subcellular location">
    <subcellularLocation>
        <location evidence="1 7">Nucleus</location>
    </subcellularLocation>
</comment>
<dbReference type="GO" id="GO:1902977">
    <property type="term" value="P:mitotic DNA replication preinitiation complex assembly"/>
    <property type="evidence" value="ECO:0007669"/>
    <property type="project" value="TreeGrafter"/>
</dbReference>
<dbReference type="Proteomes" id="UP000186594">
    <property type="component" value="Unassembled WGS sequence"/>
</dbReference>
<dbReference type="PANTHER" id="PTHR28124">
    <property type="entry name" value="DNA REPLICATION REGULATOR SLD2"/>
    <property type="match status" value="1"/>
</dbReference>
<accession>A0A1U7LTF5</accession>
<reference evidence="9 10" key="1">
    <citation type="submission" date="2016-04" db="EMBL/GenBank/DDBJ databases">
        <title>Evolutionary innovation and constraint leading to complex multicellularity in the Ascomycota.</title>
        <authorList>
            <person name="Cisse O."/>
            <person name="Nguyen A."/>
            <person name="Hewitt D.A."/>
            <person name="Jedd G."/>
            <person name="Stajich J.E."/>
        </authorList>
    </citation>
    <scope>NUCLEOTIDE SEQUENCE [LARGE SCALE GENOMIC DNA]</scope>
    <source>
        <strain evidence="9 10">DAH-3</strain>
    </source>
</reference>
<feature type="region of interest" description="Disordered" evidence="8">
    <location>
        <begin position="45"/>
        <end position="100"/>
    </location>
</feature>
<evidence type="ECO:0000256" key="3">
    <source>
        <dbReference type="ARBA" id="ARBA00018363"/>
    </source>
</evidence>
<comment type="function">
    <text evidence="7">Has a role in the initiation of DNA replication. Required at S-phase checkpoint.</text>
</comment>
<evidence type="ECO:0000256" key="2">
    <source>
        <dbReference type="ARBA" id="ARBA00007276"/>
    </source>
</evidence>
<feature type="compositionally biased region" description="Basic and acidic residues" evidence="8">
    <location>
        <begin position="312"/>
        <end position="325"/>
    </location>
</feature>
<evidence type="ECO:0000313" key="9">
    <source>
        <dbReference type="EMBL" id="OLL25950.1"/>
    </source>
</evidence>
<dbReference type="Gene3D" id="1.10.10.1460">
    <property type="match status" value="1"/>
</dbReference>
<evidence type="ECO:0000256" key="1">
    <source>
        <dbReference type="ARBA" id="ARBA00004123"/>
    </source>
</evidence>
<keyword evidence="6 7" id="KW-0131">Cell cycle</keyword>
<keyword evidence="4 7" id="KW-0235">DNA replication</keyword>
<dbReference type="GO" id="GO:0000727">
    <property type="term" value="P:double-strand break repair via break-induced replication"/>
    <property type="evidence" value="ECO:0007669"/>
    <property type="project" value="TreeGrafter"/>
</dbReference>
<comment type="caution">
    <text evidence="9">The sequence shown here is derived from an EMBL/GenBank/DDBJ whole genome shotgun (WGS) entry which is preliminary data.</text>
</comment>
<evidence type="ECO:0000256" key="4">
    <source>
        <dbReference type="ARBA" id="ARBA00022705"/>
    </source>
</evidence>
<dbReference type="GO" id="GO:0006270">
    <property type="term" value="P:DNA replication initiation"/>
    <property type="evidence" value="ECO:0007669"/>
    <property type="project" value="UniProtKB-UniRule"/>
</dbReference>
<dbReference type="CDD" id="cd22289">
    <property type="entry name" value="RecQL4_SLD2_NTD"/>
    <property type="match status" value="1"/>
</dbReference>
<dbReference type="GO" id="GO:0003697">
    <property type="term" value="F:single-stranded DNA binding"/>
    <property type="evidence" value="ECO:0007669"/>
    <property type="project" value="TreeGrafter"/>
</dbReference>
<comment type="similarity">
    <text evidence="2 7">Belongs to the SLD2 family.</text>
</comment>
<gene>
    <name evidence="9" type="ORF">NEOLI_004324</name>
</gene>
<dbReference type="AlphaFoldDB" id="A0A1U7LTF5"/>
<dbReference type="GO" id="GO:0003688">
    <property type="term" value="F:DNA replication origin binding"/>
    <property type="evidence" value="ECO:0007669"/>
    <property type="project" value="TreeGrafter"/>
</dbReference>
<keyword evidence="10" id="KW-1185">Reference proteome</keyword>
<keyword evidence="5 7" id="KW-0539">Nucleus</keyword>
<feature type="region of interest" description="Disordered" evidence="8">
    <location>
        <begin position="155"/>
        <end position="186"/>
    </location>
</feature>
<evidence type="ECO:0000256" key="5">
    <source>
        <dbReference type="ARBA" id="ARBA00023242"/>
    </source>
</evidence>
<dbReference type="InterPro" id="IPR040203">
    <property type="entry name" value="Sld2"/>
</dbReference>
<evidence type="ECO:0000256" key="8">
    <source>
        <dbReference type="SAM" id="MobiDB-lite"/>
    </source>
</evidence>
<dbReference type="Pfam" id="PF11719">
    <property type="entry name" value="Drc1-Sld2"/>
    <property type="match status" value="1"/>
</dbReference>
<dbReference type="GO" id="GO:0031261">
    <property type="term" value="C:DNA replication preinitiation complex"/>
    <property type="evidence" value="ECO:0007669"/>
    <property type="project" value="TreeGrafter"/>
</dbReference>
<sequence>MDADSIRLKLKEFEYSFAKEHSRKPDRNDIKANLEISTLYKRYEKLRKSKSKSRPPALPKSPQTPSRKKVTRITPFIVESPSPRKLSTPTKTPQIKFDDPQKLEQILQTMTPSRSPFLETTPLKGSPFINSVGPTPQVNGRALGLFDGLSPLKRKNMFGDPNTPSKVQKMIPCQTPCKTPTRSPIPSSPAIFRIYRASESPLKLFQKPRGKGFSTLIAEIRQLEDEAEDEGEGVLRELEQGNLTAIEPHEEDGGNKQGVDGIDKTFAPQWRKKATQKTKRRAKRELILLYQIDSTVRPVPAASSTAKIGKSVVKEDVERQQDKEMQPPSDLEAVSDDQEKPKYVLDTVKQKKAVRKAKVKGGLNLTAQVSKNFRSLKLRNRGAKNGGRFGRRR</sequence>